<dbReference type="PANTHER" id="PTHR47049:SF2">
    <property type="entry name" value="PIEZO-TYPE MECHANOSENSITIVE ION CHANNEL HOMOLOG"/>
    <property type="match status" value="1"/>
</dbReference>
<keyword evidence="1" id="KW-0812">Transmembrane</keyword>
<feature type="non-terminal residue" evidence="3">
    <location>
        <position position="340"/>
    </location>
</feature>
<feature type="transmembrane region" description="Helical" evidence="1">
    <location>
        <begin position="285"/>
        <end position="302"/>
    </location>
</feature>
<dbReference type="PANTHER" id="PTHR47049">
    <property type="entry name" value="PIEZO-TYPE MECHANOSENSITIVE ION CHANNEL HOMOLOG"/>
    <property type="match status" value="1"/>
</dbReference>
<feature type="transmembrane region" description="Helical" evidence="1">
    <location>
        <begin position="6"/>
        <end position="25"/>
    </location>
</feature>
<dbReference type="GO" id="GO:0008381">
    <property type="term" value="F:mechanosensitive monoatomic ion channel activity"/>
    <property type="evidence" value="ECO:0007669"/>
    <property type="project" value="InterPro"/>
</dbReference>
<dbReference type="InterPro" id="IPR027272">
    <property type="entry name" value="Piezo"/>
</dbReference>
<proteinExistence type="predicted"/>
<feature type="transmembrane region" description="Helical" evidence="1">
    <location>
        <begin position="83"/>
        <end position="102"/>
    </location>
</feature>
<keyword evidence="1" id="KW-1133">Transmembrane helix</keyword>
<dbReference type="Proteomes" id="UP000194236">
    <property type="component" value="Unassembled WGS sequence"/>
</dbReference>
<accession>A0A1Y3B0P7</accession>
<dbReference type="AlphaFoldDB" id="A0A1Y3B0P7"/>
<evidence type="ECO:0000313" key="4">
    <source>
        <dbReference type="Proteomes" id="UP000194236"/>
    </source>
</evidence>
<dbReference type="OrthoDB" id="303066at2759"/>
<dbReference type="Pfam" id="PF24871">
    <property type="entry name" value="Piezo_TM1-24"/>
    <property type="match status" value="1"/>
</dbReference>
<evidence type="ECO:0000259" key="2">
    <source>
        <dbReference type="Pfam" id="PF24871"/>
    </source>
</evidence>
<dbReference type="InterPro" id="IPR056769">
    <property type="entry name" value="Piezo_TM1-24"/>
</dbReference>
<comment type="caution">
    <text evidence="3">The sequence shown here is derived from an EMBL/GenBank/DDBJ whole genome shotgun (WGS) entry which is preliminary data.</text>
</comment>
<feature type="transmembrane region" description="Helical" evidence="1">
    <location>
        <begin position="197"/>
        <end position="216"/>
    </location>
</feature>
<organism evidence="3 4">
    <name type="scientific">Euroglyphus maynei</name>
    <name type="common">Mayne's house dust mite</name>
    <dbReference type="NCBI Taxonomy" id="6958"/>
    <lineage>
        <taxon>Eukaryota</taxon>
        <taxon>Metazoa</taxon>
        <taxon>Ecdysozoa</taxon>
        <taxon>Arthropoda</taxon>
        <taxon>Chelicerata</taxon>
        <taxon>Arachnida</taxon>
        <taxon>Acari</taxon>
        <taxon>Acariformes</taxon>
        <taxon>Sarcoptiformes</taxon>
        <taxon>Astigmata</taxon>
        <taxon>Psoroptidia</taxon>
        <taxon>Analgoidea</taxon>
        <taxon>Pyroglyphidae</taxon>
        <taxon>Pyroglyphinae</taxon>
        <taxon>Euroglyphus</taxon>
    </lineage>
</organism>
<dbReference type="GO" id="GO:0016020">
    <property type="term" value="C:membrane"/>
    <property type="evidence" value="ECO:0007669"/>
    <property type="project" value="InterPro"/>
</dbReference>
<keyword evidence="4" id="KW-1185">Reference proteome</keyword>
<reference evidence="3 4" key="1">
    <citation type="submission" date="2017-03" db="EMBL/GenBank/DDBJ databases">
        <title>Genome Survey of Euroglyphus maynei.</title>
        <authorList>
            <person name="Arlian L.G."/>
            <person name="Morgan M.S."/>
            <person name="Rider S.D."/>
        </authorList>
    </citation>
    <scope>NUCLEOTIDE SEQUENCE [LARGE SCALE GENOMIC DNA]</scope>
    <source>
        <strain evidence="3">Arlian Lab</strain>
        <tissue evidence="3">Whole body</tissue>
    </source>
</reference>
<evidence type="ECO:0000313" key="3">
    <source>
        <dbReference type="EMBL" id="OTF73797.1"/>
    </source>
</evidence>
<feature type="domain" description="Piezo TM1-24" evidence="2">
    <location>
        <begin position="1"/>
        <end position="308"/>
    </location>
</feature>
<keyword evidence="1" id="KW-0472">Membrane</keyword>
<protein>
    <recommendedName>
        <fullName evidence="2">Piezo TM1-24 domain-containing protein</fullName>
    </recommendedName>
</protein>
<name>A0A1Y3B0P7_EURMA</name>
<gene>
    <name evidence="3" type="ORF">BLA29_007431</name>
</gene>
<feature type="transmembrane region" description="Helical" evidence="1">
    <location>
        <begin position="173"/>
        <end position="191"/>
    </location>
</feature>
<feature type="transmembrane region" description="Helical" evidence="1">
    <location>
        <begin position="37"/>
        <end position="54"/>
    </location>
</feature>
<sequence length="340" mass="39984">MMTWSITYHSWLSFVLLLLSCIIWMTPNSRQTCLSSSPFLVFYAIGLVIGQYIYSLNLTDEELPITVGSISISEIGFKKYGQFSYQPLFTKIFYTMFFWVTLRQYTESLKDPMITNDSTTTPGILSPLFNLGTTRTTFMTQSHHQQIETQQQQQGFTSQSEIFDSMMKCFKEILIKYWIWIVAIMLMVMSLSGSKVVIYRIVYMFLFLIFTLLLLISLKWWRKLIYPFWLIVILYSMIILIAIYTYQFNNFPEYWQQYLHIDKELQEDLGLVVYDNDAFILFKELLTPTFFIIITIIQVHFVHKDFLEFSNIDEILDRLAMASSSSSHNNSVTLNIGQSN</sequence>
<evidence type="ECO:0000256" key="1">
    <source>
        <dbReference type="SAM" id="Phobius"/>
    </source>
</evidence>
<dbReference type="EMBL" id="MUJZ01050090">
    <property type="protein sequence ID" value="OTF73797.1"/>
    <property type="molecule type" value="Genomic_DNA"/>
</dbReference>
<feature type="transmembrane region" description="Helical" evidence="1">
    <location>
        <begin position="228"/>
        <end position="246"/>
    </location>
</feature>